<gene>
    <name evidence="2" type="ORF">DSL99_3493</name>
</gene>
<dbReference type="STRING" id="1122159.SAMN02745246_03593"/>
<dbReference type="InterPro" id="IPR005025">
    <property type="entry name" value="FMN_Rdtase-like_dom"/>
</dbReference>
<dbReference type="Proteomes" id="UP000290608">
    <property type="component" value="Unassembled WGS sequence"/>
</dbReference>
<dbReference type="InterPro" id="IPR029039">
    <property type="entry name" value="Flavoprotein-like_sf"/>
</dbReference>
<sequence>MTKKIIAFGASNSKQSINKKFATFAANQLNDVEVSILDLRDFELPIYSFDLEKESGVPEHAIRFSKLIRESDGVIISLAEHNGLFTSVFKNLWDWMSRINTRNIWHDKAVFLLGTSPGKNPESNVMKISKDLFPLFGAHLVSSFHLPSFNHFFDEGAITDSKQQELFTVKLQKFQTYLNEN</sequence>
<comment type="caution">
    <text evidence="2">The sequence shown here is derived from an EMBL/GenBank/DDBJ whole genome shotgun (WGS) entry which is preliminary data.</text>
</comment>
<feature type="domain" description="NADPH-dependent FMN reductase-like" evidence="1">
    <location>
        <begin position="4"/>
        <end position="143"/>
    </location>
</feature>
<dbReference type="GO" id="GO:0016491">
    <property type="term" value="F:oxidoreductase activity"/>
    <property type="evidence" value="ECO:0007669"/>
    <property type="project" value="InterPro"/>
</dbReference>
<reference evidence="2 3" key="1">
    <citation type="submission" date="2018-07" db="EMBL/GenBank/DDBJ databases">
        <title>Leeuwenhoekiella genomics.</title>
        <authorList>
            <person name="Tahon G."/>
            <person name="Willems A."/>
        </authorList>
    </citation>
    <scope>NUCLEOTIDE SEQUENCE [LARGE SCALE GENOMIC DNA]</scope>
    <source>
        <strain evidence="2 3">LMG 1345</strain>
    </source>
</reference>
<dbReference type="RefSeq" id="WP_073100567.1">
    <property type="nucleotide sequence ID" value="NZ_QOVL01000022.1"/>
</dbReference>
<evidence type="ECO:0000313" key="3">
    <source>
        <dbReference type="Proteomes" id="UP000290608"/>
    </source>
</evidence>
<dbReference type="Gene3D" id="3.40.50.360">
    <property type="match status" value="1"/>
</dbReference>
<organism evidence="2 3">
    <name type="scientific">Leeuwenhoekiella marinoflava</name>
    <dbReference type="NCBI Taxonomy" id="988"/>
    <lineage>
        <taxon>Bacteria</taxon>
        <taxon>Pseudomonadati</taxon>
        <taxon>Bacteroidota</taxon>
        <taxon>Flavobacteriia</taxon>
        <taxon>Flavobacteriales</taxon>
        <taxon>Flavobacteriaceae</taxon>
        <taxon>Leeuwenhoekiella</taxon>
    </lineage>
</organism>
<name>A0A4Q0PFT3_9FLAO</name>
<dbReference type="SUPFAM" id="SSF52218">
    <property type="entry name" value="Flavoproteins"/>
    <property type="match status" value="1"/>
</dbReference>
<evidence type="ECO:0000259" key="1">
    <source>
        <dbReference type="Pfam" id="PF03358"/>
    </source>
</evidence>
<protein>
    <submittedName>
        <fullName evidence="2">NAD(P)H-dependent FMN reductase</fullName>
    </submittedName>
</protein>
<dbReference type="PANTHER" id="PTHR30543">
    <property type="entry name" value="CHROMATE REDUCTASE"/>
    <property type="match status" value="1"/>
</dbReference>
<dbReference type="InterPro" id="IPR050712">
    <property type="entry name" value="NAD(P)H-dep_reductase"/>
</dbReference>
<dbReference type="GO" id="GO:0010181">
    <property type="term" value="F:FMN binding"/>
    <property type="evidence" value="ECO:0007669"/>
    <property type="project" value="TreeGrafter"/>
</dbReference>
<evidence type="ECO:0000313" key="2">
    <source>
        <dbReference type="EMBL" id="RXG25458.1"/>
    </source>
</evidence>
<dbReference type="Pfam" id="PF03358">
    <property type="entry name" value="FMN_red"/>
    <property type="match status" value="1"/>
</dbReference>
<dbReference type="AlphaFoldDB" id="A0A4Q0PFT3"/>
<dbReference type="EMBL" id="QOVL01000022">
    <property type="protein sequence ID" value="RXG25458.1"/>
    <property type="molecule type" value="Genomic_DNA"/>
</dbReference>
<proteinExistence type="predicted"/>
<dbReference type="PANTHER" id="PTHR30543:SF21">
    <property type="entry name" value="NAD(P)H-DEPENDENT FMN REDUCTASE LOT6"/>
    <property type="match status" value="1"/>
</dbReference>
<dbReference type="GO" id="GO:0005829">
    <property type="term" value="C:cytosol"/>
    <property type="evidence" value="ECO:0007669"/>
    <property type="project" value="TreeGrafter"/>
</dbReference>
<accession>A0A4Q0PFT3</accession>